<sequence>MTPVIHRDLHPRNLDRLPLSIRRVASLAAAETRTLAQIHHARELMETSTLSDSQRMTFLAVFFPTLDPARIPRLEELSSGAIEDIACAEVALDAIFQLRMQGDVGLFLWPHIWPWVDFIHTHRKQLEDRIDLLSEEDFYVSFSRFLVSYCDHRATYELISATPGFWACVVKFWTFLTQFHDSDQRFLLLSLLGGFLAVTGVRSHPERLEEMIDAAGSISRFAGLVEDFIRTAGTPHTSNTRTLLDDIEHIILFLDDADRFPRNRYHDRPMGVPLGPLGVALYTHSNFAEELVASVLLL</sequence>
<protein>
    <submittedName>
        <fullName evidence="1">Uncharacterized protein</fullName>
    </submittedName>
</protein>
<reference evidence="1" key="1">
    <citation type="submission" date="2023-03" db="EMBL/GenBank/DDBJ databases">
        <title>Massive genome expansion in bonnet fungi (Mycena s.s.) driven by repeated elements and novel gene families across ecological guilds.</title>
        <authorList>
            <consortium name="Lawrence Berkeley National Laboratory"/>
            <person name="Harder C.B."/>
            <person name="Miyauchi S."/>
            <person name="Viragh M."/>
            <person name="Kuo A."/>
            <person name="Thoen E."/>
            <person name="Andreopoulos B."/>
            <person name="Lu D."/>
            <person name="Skrede I."/>
            <person name="Drula E."/>
            <person name="Henrissat B."/>
            <person name="Morin E."/>
            <person name="Kohler A."/>
            <person name="Barry K."/>
            <person name="LaButti K."/>
            <person name="Morin E."/>
            <person name="Salamov A."/>
            <person name="Lipzen A."/>
            <person name="Mereny Z."/>
            <person name="Hegedus B."/>
            <person name="Baldrian P."/>
            <person name="Stursova M."/>
            <person name="Weitz H."/>
            <person name="Taylor A."/>
            <person name="Grigoriev I.V."/>
            <person name="Nagy L.G."/>
            <person name="Martin F."/>
            <person name="Kauserud H."/>
        </authorList>
    </citation>
    <scope>NUCLEOTIDE SEQUENCE</scope>
    <source>
        <strain evidence="1">9284</strain>
    </source>
</reference>
<dbReference type="Proteomes" id="UP001221142">
    <property type="component" value="Unassembled WGS sequence"/>
</dbReference>
<keyword evidence="2" id="KW-1185">Reference proteome</keyword>
<dbReference type="AlphaFoldDB" id="A0AAD7B7B9"/>
<accession>A0AAD7B7B9</accession>
<evidence type="ECO:0000313" key="1">
    <source>
        <dbReference type="EMBL" id="KAJ7612219.1"/>
    </source>
</evidence>
<evidence type="ECO:0000313" key="2">
    <source>
        <dbReference type="Proteomes" id="UP001221142"/>
    </source>
</evidence>
<dbReference type="EMBL" id="JARKIF010000031">
    <property type="protein sequence ID" value="KAJ7612219.1"/>
    <property type="molecule type" value="Genomic_DNA"/>
</dbReference>
<organism evidence="1 2">
    <name type="scientific">Roridomyces roridus</name>
    <dbReference type="NCBI Taxonomy" id="1738132"/>
    <lineage>
        <taxon>Eukaryota</taxon>
        <taxon>Fungi</taxon>
        <taxon>Dikarya</taxon>
        <taxon>Basidiomycota</taxon>
        <taxon>Agaricomycotina</taxon>
        <taxon>Agaricomycetes</taxon>
        <taxon>Agaricomycetidae</taxon>
        <taxon>Agaricales</taxon>
        <taxon>Marasmiineae</taxon>
        <taxon>Mycenaceae</taxon>
        <taxon>Roridomyces</taxon>
    </lineage>
</organism>
<name>A0AAD7B7B9_9AGAR</name>
<comment type="caution">
    <text evidence="1">The sequence shown here is derived from an EMBL/GenBank/DDBJ whole genome shotgun (WGS) entry which is preliminary data.</text>
</comment>
<gene>
    <name evidence="1" type="ORF">FB45DRAFT_1065570</name>
</gene>
<proteinExistence type="predicted"/>